<dbReference type="EMBL" id="UGTM01000002">
    <property type="protein sequence ID" value="SUB94293.1"/>
    <property type="molecule type" value="Genomic_DNA"/>
</dbReference>
<accession>A0A379EDY3</accession>
<evidence type="ECO:0000313" key="2">
    <source>
        <dbReference type="Proteomes" id="UP000255469"/>
    </source>
</evidence>
<gene>
    <name evidence="1" type="ORF">NCTC13067_02161</name>
</gene>
<dbReference type="AlphaFoldDB" id="A0A379EDY3"/>
<organism evidence="1 2">
    <name type="scientific">Prevotella denticola</name>
    <dbReference type="NCBI Taxonomy" id="28129"/>
    <lineage>
        <taxon>Bacteria</taxon>
        <taxon>Pseudomonadati</taxon>
        <taxon>Bacteroidota</taxon>
        <taxon>Bacteroidia</taxon>
        <taxon>Bacteroidales</taxon>
        <taxon>Prevotellaceae</taxon>
        <taxon>Prevotella</taxon>
    </lineage>
</organism>
<evidence type="ECO:0000313" key="1">
    <source>
        <dbReference type="EMBL" id="SUB94293.1"/>
    </source>
</evidence>
<name>A0A379EDY3_9BACT</name>
<dbReference type="Proteomes" id="UP000255469">
    <property type="component" value="Unassembled WGS sequence"/>
</dbReference>
<proteinExistence type="predicted"/>
<protein>
    <submittedName>
        <fullName evidence="1">Uncharacterized protein</fullName>
    </submittedName>
</protein>
<sequence>MENILLFQQKRHLFPSATANGKRKKTSAYMANKHYLRSN</sequence>
<reference evidence="1 2" key="1">
    <citation type="submission" date="2018-06" db="EMBL/GenBank/DDBJ databases">
        <authorList>
            <consortium name="Pathogen Informatics"/>
            <person name="Doyle S."/>
        </authorList>
    </citation>
    <scope>NUCLEOTIDE SEQUENCE [LARGE SCALE GENOMIC DNA]</scope>
    <source>
        <strain evidence="1 2">NCTC13067</strain>
    </source>
</reference>